<dbReference type="Proteomes" id="UP000001194">
    <property type="component" value="Unassembled WGS sequence"/>
</dbReference>
<dbReference type="KEGG" id="lbc:LACBIDRAFT_295831"/>
<dbReference type="GeneID" id="6084894"/>
<reference evidence="1 2" key="1">
    <citation type="journal article" date="2008" name="Nature">
        <title>The genome of Laccaria bicolor provides insights into mycorrhizal symbiosis.</title>
        <authorList>
            <person name="Martin F."/>
            <person name="Aerts A."/>
            <person name="Ahren D."/>
            <person name="Brun A."/>
            <person name="Danchin E.G.J."/>
            <person name="Duchaussoy F."/>
            <person name="Gibon J."/>
            <person name="Kohler A."/>
            <person name="Lindquist E."/>
            <person name="Pereda V."/>
            <person name="Salamov A."/>
            <person name="Shapiro H.J."/>
            <person name="Wuyts J."/>
            <person name="Blaudez D."/>
            <person name="Buee M."/>
            <person name="Brokstein P."/>
            <person name="Canbaeck B."/>
            <person name="Cohen D."/>
            <person name="Courty P.E."/>
            <person name="Coutinho P.M."/>
            <person name="Delaruelle C."/>
            <person name="Detter J.C."/>
            <person name="Deveau A."/>
            <person name="DiFazio S."/>
            <person name="Duplessis S."/>
            <person name="Fraissinet-Tachet L."/>
            <person name="Lucic E."/>
            <person name="Frey-Klett P."/>
            <person name="Fourrey C."/>
            <person name="Feussner I."/>
            <person name="Gay G."/>
            <person name="Grimwood J."/>
            <person name="Hoegger P.J."/>
            <person name="Jain P."/>
            <person name="Kilaru S."/>
            <person name="Labbe J."/>
            <person name="Lin Y.C."/>
            <person name="Legue V."/>
            <person name="Le Tacon F."/>
            <person name="Marmeisse R."/>
            <person name="Melayah D."/>
            <person name="Montanini B."/>
            <person name="Muratet M."/>
            <person name="Nehls U."/>
            <person name="Niculita-Hirzel H."/>
            <person name="Oudot-Le Secq M.P."/>
            <person name="Peter M."/>
            <person name="Quesneville H."/>
            <person name="Rajashekar B."/>
            <person name="Reich M."/>
            <person name="Rouhier N."/>
            <person name="Schmutz J."/>
            <person name="Yin T."/>
            <person name="Chalot M."/>
            <person name="Henrissat B."/>
            <person name="Kuees U."/>
            <person name="Lucas S."/>
            <person name="Van de Peer Y."/>
            <person name="Podila G.K."/>
            <person name="Polle A."/>
            <person name="Pukkila P.J."/>
            <person name="Richardson P.M."/>
            <person name="Rouze P."/>
            <person name="Sanders I.R."/>
            <person name="Stajich J.E."/>
            <person name="Tunlid A."/>
            <person name="Tuskan G."/>
            <person name="Grigoriev I.V."/>
        </authorList>
    </citation>
    <scope>NUCLEOTIDE SEQUENCE [LARGE SCALE GENOMIC DNA]</scope>
    <source>
        <strain evidence="2">S238N-H82 / ATCC MYA-4686</strain>
    </source>
</reference>
<proteinExistence type="predicted"/>
<evidence type="ECO:0000313" key="1">
    <source>
        <dbReference type="EMBL" id="EDR00114.1"/>
    </source>
</evidence>
<dbReference type="AlphaFoldDB" id="B0DZ15"/>
<dbReference type="OrthoDB" id="2745898at2759"/>
<protein>
    <submittedName>
        <fullName evidence="1">Predicted protein</fullName>
    </submittedName>
</protein>
<dbReference type="EMBL" id="DS547153">
    <property type="protein sequence ID" value="EDR00114.1"/>
    <property type="molecule type" value="Genomic_DNA"/>
</dbReference>
<dbReference type="HOGENOM" id="CLU_586686_0_0_1"/>
<accession>B0DZ15</accession>
<evidence type="ECO:0000313" key="2">
    <source>
        <dbReference type="Proteomes" id="UP000001194"/>
    </source>
</evidence>
<dbReference type="RefSeq" id="XP_001889171.1">
    <property type="nucleotide sequence ID" value="XM_001889136.1"/>
</dbReference>
<dbReference type="InParanoid" id="B0DZ15"/>
<name>B0DZ15_LACBS</name>
<sequence>MAGLTNQRENKLPYIVSAFLSADNYSAFVVGLNFVYTLTTITHSHKLSFTGVPQTFLCTNFWNNCIVHVKRVSIIGRTTERNEEMRLRVVYPSSETQIAVEFTRMGYEGGRHGAYGRAQIPFPVLRHDGGLARHRRHSPSSSLHRPLNLRNAFKCVPSRRLREVIDMALPNPPSTSSRMLRRTQQRTHTLSAFVLIVQDLEKTPDIAFYVQDLDVYIYIEDSDCPRIIHSLNMLSNLIAFSLSHIVSRPGDLDSLYWDDLCPNFISCIHRIISSPKLTQLHFASFTNFPLSTFSWCGGGIKELSLWSVELSTKGSTLPVMTPIRLRTLACDDAGLILIGQSLKQSEYPILDPTRVHRFIAYLVNDEDERGNICMREILSSSELLHSMFRSTSTSMDQITPRGRQCVLLERCQVTQNCSTATAWHAQSIYYQSCEEFTWREAFGGDVKYACNPPHQVQGCSGNIAAF</sequence>
<organism evidence="2">
    <name type="scientific">Laccaria bicolor (strain S238N-H82 / ATCC MYA-4686)</name>
    <name type="common">Bicoloured deceiver</name>
    <name type="synonym">Laccaria laccata var. bicolor</name>
    <dbReference type="NCBI Taxonomy" id="486041"/>
    <lineage>
        <taxon>Eukaryota</taxon>
        <taxon>Fungi</taxon>
        <taxon>Dikarya</taxon>
        <taxon>Basidiomycota</taxon>
        <taxon>Agaricomycotina</taxon>
        <taxon>Agaricomycetes</taxon>
        <taxon>Agaricomycetidae</taxon>
        <taxon>Agaricales</taxon>
        <taxon>Agaricineae</taxon>
        <taxon>Hydnangiaceae</taxon>
        <taxon>Laccaria</taxon>
    </lineage>
</organism>
<gene>
    <name evidence="1" type="ORF">LACBIDRAFT_295831</name>
</gene>
<keyword evidence="2" id="KW-1185">Reference proteome</keyword>